<organism evidence="2 3">
    <name type="scientific">Ridgeia piscesae</name>
    <name type="common">Tubeworm</name>
    <dbReference type="NCBI Taxonomy" id="27915"/>
    <lineage>
        <taxon>Eukaryota</taxon>
        <taxon>Metazoa</taxon>
        <taxon>Spiralia</taxon>
        <taxon>Lophotrochozoa</taxon>
        <taxon>Annelida</taxon>
        <taxon>Polychaeta</taxon>
        <taxon>Sedentaria</taxon>
        <taxon>Canalipalpata</taxon>
        <taxon>Sabellida</taxon>
        <taxon>Siboglinidae</taxon>
        <taxon>Ridgeia</taxon>
    </lineage>
</organism>
<accession>A0AAD9NBB0</accession>
<dbReference type="EMBL" id="JAODUO010001530">
    <property type="protein sequence ID" value="KAK2162293.1"/>
    <property type="molecule type" value="Genomic_DNA"/>
</dbReference>
<name>A0AAD9NBB0_RIDPI</name>
<comment type="caution">
    <text evidence="2">The sequence shown here is derived from an EMBL/GenBank/DDBJ whole genome shotgun (WGS) entry which is preliminary data.</text>
</comment>
<evidence type="ECO:0000313" key="3">
    <source>
        <dbReference type="Proteomes" id="UP001209878"/>
    </source>
</evidence>
<feature type="region of interest" description="Disordered" evidence="1">
    <location>
        <begin position="1"/>
        <end position="37"/>
    </location>
</feature>
<dbReference type="Proteomes" id="UP001209878">
    <property type="component" value="Unassembled WGS sequence"/>
</dbReference>
<keyword evidence="3" id="KW-1185">Reference proteome</keyword>
<proteinExistence type="predicted"/>
<gene>
    <name evidence="2" type="ORF">NP493_1528g00030</name>
</gene>
<evidence type="ECO:0000313" key="2">
    <source>
        <dbReference type="EMBL" id="KAK2162293.1"/>
    </source>
</evidence>
<protein>
    <submittedName>
        <fullName evidence="2">Uncharacterized protein</fullName>
    </submittedName>
</protein>
<reference evidence="2" key="1">
    <citation type="journal article" date="2023" name="Mol. Biol. Evol.">
        <title>Third-Generation Sequencing Reveals the Adaptive Role of the Epigenome in Three Deep-Sea Polychaetes.</title>
        <authorList>
            <person name="Perez M."/>
            <person name="Aroh O."/>
            <person name="Sun Y."/>
            <person name="Lan Y."/>
            <person name="Juniper S.K."/>
            <person name="Young C.R."/>
            <person name="Angers B."/>
            <person name="Qian P.Y."/>
        </authorList>
    </citation>
    <scope>NUCLEOTIDE SEQUENCE</scope>
    <source>
        <strain evidence="2">R07B-5</strain>
    </source>
</reference>
<evidence type="ECO:0000256" key="1">
    <source>
        <dbReference type="SAM" id="MobiDB-lite"/>
    </source>
</evidence>
<sequence length="98" mass="11135">MARRPTESSWDSDDDLLRDDSGGISAFPLDKEDDLDEDALLGGSDEEAEYINTLTHEADSTTYDEQIVGRVVKEEPETSREYIELQLPDECDEDFDEE</sequence>
<dbReference type="AlphaFoldDB" id="A0AAD9NBB0"/>